<dbReference type="RefSeq" id="WP_343919017.1">
    <property type="nucleotide sequence ID" value="NZ_BAAAJT010000002.1"/>
</dbReference>
<dbReference type="PANTHER" id="PTHR30055:SF234">
    <property type="entry name" value="HTH-TYPE TRANSCRIPTIONAL REGULATOR BETI"/>
    <property type="match status" value="1"/>
</dbReference>
<reference evidence="7" key="1">
    <citation type="journal article" date="2019" name="Int. J. Syst. Evol. Microbiol.">
        <title>The Global Catalogue of Microorganisms (GCM) 10K type strain sequencing project: providing services to taxonomists for standard genome sequencing and annotation.</title>
        <authorList>
            <consortium name="The Broad Institute Genomics Platform"/>
            <consortium name="The Broad Institute Genome Sequencing Center for Infectious Disease"/>
            <person name="Wu L."/>
            <person name="Ma J."/>
        </authorList>
    </citation>
    <scope>NUCLEOTIDE SEQUENCE [LARGE SCALE GENOMIC DNA]</scope>
    <source>
        <strain evidence="7">CGMCC 1.12477</strain>
    </source>
</reference>
<dbReference type="Proteomes" id="UP001597351">
    <property type="component" value="Unassembled WGS sequence"/>
</dbReference>
<keyword evidence="3" id="KW-0804">Transcription</keyword>
<evidence type="ECO:0000313" key="6">
    <source>
        <dbReference type="EMBL" id="MFD1947696.1"/>
    </source>
</evidence>
<keyword evidence="7" id="KW-1185">Reference proteome</keyword>
<evidence type="ECO:0000256" key="2">
    <source>
        <dbReference type="ARBA" id="ARBA00023125"/>
    </source>
</evidence>
<keyword evidence="2 4" id="KW-0238">DNA-binding</keyword>
<organism evidence="6 7">
    <name type="scientific">Nocardioides aestuarii</name>
    <dbReference type="NCBI Taxonomy" id="252231"/>
    <lineage>
        <taxon>Bacteria</taxon>
        <taxon>Bacillati</taxon>
        <taxon>Actinomycetota</taxon>
        <taxon>Actinomycetes</taxon>
        <taxon>Propionibacteriales</taxon>
        <taxon>Nocardioidaceae</taxon>
        <taxon>Nocardioides</taxon>
    </lineage>
</organism>
<dbReference type="Gene3D" id="1.10.357.10">
    <property type="entry name" value="Tetracycline Repressor, domain 2"/>
    <property type="match status" value="1"/>
</dbReference>
<comment type="caution">
    <text evidence="6">The sequence shown here is derived from an EMBL/GenBank/DDBJ whole genome shotgun (WGS) entry which is preliminary data.</text>
</comment>
<dbReference type="SUPFAM" id="SSF46689">
    <property type="entry name" value="Homeodomain-like"/>
    <property type="match status" value="1"/>
</dbReference>
<feature type="domain" description="HTH tetR-type" evidence="5">
    <location>
        <begin position="11"/>
        <end position="70"/>
    </location>
</feature>
<proteinExistence type="predicted"/>
<name>A0ABW4TRL5_9ACTN</name>
<dbReference type="PRINTS" id="PR00455">
    <property type="entry name" value="HTHTETR"/>
</dbReference>
<dbReference type="PROSITE" id="PS50977">
    <property type="entry name" value="HTH_TETR_2"/>
    <property type="match status" value="1"/>
</dbReference>
<evidence type="ECO:0000256" key="3">
    <source>
        <dbReference type="ARBA" id="ARBA00023163"/>
    </source>
</evidence>
<dbReference type="Pfam" id="PF00440">
    <property type="entry name" value="TetR_N"/>
    <property type="match status" value="1"/>
</dbReference>
<dbReference type="InterPro" id="IPR009057">
    <property type="entry name" value="Homeodomain-like_sf"/>
</dbReference>
<accession>A0ABW4TRL5</accession>
<evidence type="ECO:0000256" key="4">
    <source>
        <dbReference type="PROSITE-ProRule" id="PRU00335"/>
    </source>
</evidence>
<protein>
    <submittedName>
        <fullName evidence="6">TetR/AcrR family transcriptional regulator</fullName>
    </submittedName>
</protein>
<keyword evidence="1" id="KW-0805">Transcription regulation</keyword>
<dbReference type="InterPro" id="IPR050109">
    <property type="entry name" value="HTH-type_TetR-like_transc_reg"/>
</dbReference>
<dbReference type="PANTHER" id="PTHR30055">
    <property type="entry name" value="HTH-TYPE TRANSCRIPTIONAL REGULATOR RUTR"/>
    <property type="match status" value="1"/>
</dbReference>
<evidence type="ECO:0000256" key="1">
    <source>
        <dbReference type="ARBA" id="ARBA00023015"/>
    </source>
</evidence>
<dbReference type="InterPro" id="IPR001647">
    <property type="entry name" value="HTH_TetR"/>
</dbReference>
<dbReference type="EMBL" id="JBHUGD010000003">
    <property type="protein sequence ID" value="MFD1947696.1"/>
    <property type="molecule type" value="Genomic_DNA"/>
</dbReference>
<feature type="DNA-binding region" description="H-T-H motif" evidence="4">
    <location>
        <begin position="33"/>
        <end position="52"/>
    </location>
</feature>
<sequence>MPPRARPMAPEQRLDQLVDTTLLLLREHGRDVTTRQIAEAAGVAEGTIFRVVDSKEELVEAAIDRAFAPGALVERMLEIDADLPLRERLVLMVSIFQQRFRATFDLMRKVGLVRPPRHDGPEADAVRARLAALMAGVVGADADRLTVPVDEFCHRLRLLAFSGAHPLISDGHYVGPEDVVDTVLDGLCRHDCKGIR</sequence>
<evidence type="ECO:0000313" key="7">
    <source>
        <dbReference type="Proteomes" id="UP001597351"/>
    </source>
</evidence>
<evidence type="ECO:0000259" key="5">
    <source>
        <dbReference type="PROSITE" id="PS50977"/>
    </source>
</evidence>
<gene>
    <name evidence="6" type="ORF">ACFSDE_12920</name>
</gene>